<dbReference type="InterPro" id="IPR020578">
    <property type="entry name" value="Aminotrans_V_PyrdxlP_BS"/>
</dbReference>
<dbReference type="EC" id="2.8.1.7" evidence="4"/>
<dbReference type="Pfam" id="PF00266">
    <property type="entry name" value="Aminotran_5"/>
    <property type="match status" value="1"/>
</dbReference>
<reference evidence="13 14" key="1">
    <citation type="submission" date="2019-08" db="EMBL/GenBank/DDBJ databases">
        <title>In-depth cultivation of the pig gut microbiome towards novel bacterial diversity and tailored functional studies.</title>
        <authorList>
            <person name="Wylensek D."/>
            <person name="Hitch T.C.A."/>
            <person name="Clavel T."/>
        </authorList>
    </citation>
    <scope>NUCLEOTIDE SEQUENCE [LARGE SCALE GENOMIC DNA]</scope>
    <source>
        <strain evidence="13 14">NM-380-WT-3C1</strain>
    </source>
</reference>
<organism evidence="13 14">
    <name type="scientific">Bullifex porci</name>
    <dbReference type="NCBI Taxonomy" id="2606638"/>
    <lineage>
        <taxon>Bacteria</taxon>
        <taxon>Pseudomonadati</taxon>
        <taxon>Spirochaetota</taxon>
        <taxon>Spirochaetia</taxon>
        <taxon>Spirochaetales</taxon>
        <taxon>Spirochaetaceae</taxon>
        <taxon>Bullifex</taxon>
    </lineage>
</organism>
<dbReference type="PIRSF" id="PIRSF005572">
    <property type="entry name" value="NifS"/>
    <property type="match status" value="1"/>
</dbReference>
<dbReference type="Gene3D" id="3.90.1150.10">
    <property type="entry name" value="Aspartate Aminotransferase, domain 1"/>
    <property type="match status" value="1"/>
</dbReference>
<evidence type="ECO:0000256" key="3">
    <source>
        <dbReference type="ARBA" id="ARBA00006490"/>
    </source>
</evidence>
<keyword evidence="9" id="KW-0411">Iron-sulfur</keyword>
<evidence type="ECO:0000256" key="2">
    <source>
        <dbReference type="ARBA" id="ARBA00003120"/>
    </source>
</evidence>
<dbReference type="Gene3D" id="3.40.640.10">
    <property type="entry name" value="Type I PLP-dependent aspartate aminotransferase-like (Major domain)"/>
    <property type="match status" value="1"/>
</dbReference>
<evidence type="ECO:0000256" key="8">
    <source>
        <dbReference type="ARBA" id="ARBA00023004"/>
    </source>
</evidence>
<dbReference type="InterPro" id="IPR015422">
    <property type="entry name" value="PyrdxlP-dep_Trfase_small"/>
</dbReference>
<comment type="catalytic activity">
    <reaction evidence="10">
        <text>(sulfur carrier)-H + L-cysteine = (sulfur carrier)-SH + L-alanine</text>
        <dbReference type="Rhea" id="RHEA:43892"/>
        <dbReference type="Rhea" id="RHEA-COMP:14737"/>
        <dbReference type="Rhea" id="RHEA-COMP:14739"/>
        <dbReference type="ChEBI" id="CHEBI:29917"/>
        <dbReference type="ChEBI" id="CHEBI:35235"/>
        <dbReference type="ChEBI" id="CHEBI:57972"/>
        <dbReference type="ChEBI" id="CHEBI:64428"/>
        <dbReference type="EC" id="2.8.1.7"/>
    </reaction>
</comment>
<keyword evidence="8" id="KW-0408">Iron</keyword>
<dbReference type="GO" id="GO:0008483">
    <property type="term" value="F:transaminase activity"/>
    <property type="evidence" value="ECO:0007669"/>
    <property type="project" value="UniProtKB-KW"/>
</dbReference>
<evidence type="ECO:0000256" key="10">
    <source>
        <dbReference type="ARBA" id="ARBA00050776"/>
    </source>
</evidence>
<gene>
    <name evidence="13" type="ORF">FYJ80_09720</name>
</gene>
<evidence type="ECO:0000259" key="12">
    <source>
        <dbReference type="Pfam" id="PF00266"/>
    </source>
</evidence>
<dbReference type="GO" id="GO:0031071">
    <property type="term" value="F:cysteine desulfurase activity"/>
    <property type="evidence" value="ECO:0007669"/>
    <property type="project" value="UniProtKB-EC"/>
</dbReference>
<dbReference type="InterPro" id="IPR016454">
    <property type="entry name" value="Cysteine_dSase"/>
</dbReference>
<dbReference type="FunFam" id="3.40.640.10:FF:000084">
    <property type="entry name" value="IscS-like cysteine desulfurase"/>
    <property type="match status" value="1"/>
</dbReference>
<dbReference type="GO" id="GO:0046872">
    <property type="term" value="F:metal ion binding"/>
    <property type="evidence" value="ECO:0007669"/>
    <property type="project" value="UniProtKB-KW"/>
</dbReference>
<dbReference type="InterPro" id="IPR015424">
    <property type="entry name" value="PyrdxlP-dep_Trfase"/>
</dbReference>
<dbReference type="EMBL" id="VUNN01000023">
    <property type="protein sequence ID" value="MSU07042.1"/>
    <property type="molecule type" value="Genomic_DNA"/>
</dbReference>
<dbReference type="NCBIfam" id="NF002806">
    <property type="entry name" value="PRK02948.1"/>
    <property type="match status" value="1"/>
</dbReference>
<dbReference type="InterPro" id="IPR015421">
    <property type="entry name" value="PyrdxlP-dep_Trfase_major"/>
</dbReference>
<evidence type="ECO:0000256" key="6">
    <source>
        <dbReference type="ARBA" id="ARBA00022723"/>
    </source>
</evidence>
<dbReference type="Gene3D" id="1.10.260.50">
    <property type="match status" value="1"/>
</dbReference>
<evidence type="ECO:0000313" key="13">
    <source>
        <dbReference type="EMBL" id="MSU07042.1"/>
    </source>
</evidence>
<dbReference type="RefSeq" id="WP_154426413.1">
    <property type="nucleotide sequence ID" value="NZ_VUNN01000023.1"/>
</dbReference>
<dbReference type="PANTHER" id="PTHR11601">
    <property type="entry name" value="CYSTEINE DESULFURYLASE FAMILY MEMBER"/>
    <property type="match status" value="1"/>
</dbReference>
<evidence type="ECO:0000256" key="5">
    <source>
        <dbReference type="ARBA" id="ARBA00022679"/>
    </source>
</evidence>
<keyword evidence="13" id="KW-0032">Aminotransferase</keyword>
<dbReference type="Proteomes" id="UP000460549">
    <property type="component" value="Unassembled WGS sequence"/>
</dbReference>
<name>A0A7X2TRM9_9SPIO</name>
<dbReference type="InterPro" id="IPR000192">
    <property type="entry name" value="Aminotrans_V_dom"/>
</dbReference>
<evidence type="ECO:0000256" key="11">
    <source>
        <dbReference type="RuleBase" id="RU004504"/>
    </source>
</evidence>
<evidence type="ECO:0000313" key="14">
    <source>
        <dbReference type="Proteomes" id="UP000460549"/>
    </source>
</evidence>
<keyword evidence="7" id="KW-0663">Pyridoxal phosphate</keyword>
<accession>A0A7X2TRM9</accession>
<proteinExistence type="inferred from homology"/>
<protein>
    <recommendedName>
        <fullName evidence="4">cysteine desulfurase</fullName>
        <ecNumber evidence="4">2.8.1.7</ecNumber>
    </recommendedName>
</protein>
<comment type="similarity">
    <text evidence="3">Belongs to the class-V pyridoxal-phosphate-dependent aminotransferase family. NifS/IscS subfamily.</text>
</comment>
<dbReference type="PANTHER" id="PTHR11601:SF34">
    <property type="entry name" value="CYSTEINE DESULFURASE"/>
    <property type="match status" value="1"/>
</dbReference>
<feature type="domain" description="Aminotransferase class V" evidence="12">
    <location>
        <begin position="5"/>
        <end position="367"/>
    </location>
</feature>
<sequence>MDRIVYLDNNATTQMASEVAQIMRDNESLYGNASSMHSCGRDAASAIEWAREEVAALIDGDKSCVYFTSGASESNNTIFSTFRDLIDDGSKRNRIITTTIEHPSIIEEVKYLKKKGYKIDEAPVDVYGKVKLDVLKSMLGDDVALVSVMWGNNETGTIQDIKEIGRLAHECGAYFHSDATQAIGKIKVSIRDCNVDYLSLSGHKFYGPKGIGVLYVAKNAPITPFVHGGHQEKGYRAGTYNTLNIIGLGEAAKLAREGLQEEHDKLLALRERLRKGIEERIDHVVINGHPTDFLPGTLNVSFPNAEGESILLYLDMEGIEVSTGSACATGSLEPSYVLLASGLDVELAHGSIRFSLGRYNTVEDVDYTLEKLPSIIEKVRRMSTRKEFK</sequence>
<keyword evidence="6" id="KW-0479">Metal-binding</keyword>
<comment type="cofactor">
    <cofactor evidence="1 11">
        <name>pyridoxal 5'-phosphate</name>
        <dbReference type="ChEBI" id="CHEBI:597326"/>
    </cofactor>
</comment>
<dbReference type="SUPFAM" id="SSF53383">
    <property type="entry name" value="PLP-dependent transferases"/>
    <property type="match status" value="1"/>
</dbReference>
<dbReference type="AlphaFoldDB" id="A0A7X2TRM9"/>
<keyword evidence="5 13" id="KW-0808">Transferase</keyword>
<comment type="function">
    <text evidence="2">Catalyzes the removal of elemental sulfur atoms from cysteine to produce alanine. Seems to participate in the biosynthesis of the nitrogenase metalloclusters by providing the inorganic sulfur required for the Fe-S core formation.</text>
</comment>
<evidence type="ECO:0000256" key="4">
    <source>
        <dbReference type="ARBA" id="ARBA00012239"/>
    </source>
</evidence>
<evidence type="ECO:0000256" key="9">
    <source>
        <dbReference type="ARBA" id="ARBA00023014"/>
    </source>
</evidence>
<evidence type="ECO:0000256" key="1">
    <source>
        <dbReference type="ARBA" id="ARBA00001933"/>
    </source>
</evidence>
<dbReference type="GO" id="GO:0051536">
    <property type="term" value="F:iron-sulfur cluster binding"/>
    <property type="evidence" value="ECO:0007669"/>
    <property type="project" value="UniProtKB-KW"/>
</dbReference>
<keyword evidence="14" id="KW-1185">Reference proteome</keyword>
<dbReference type="PROSITE" id="PS00595">
    <property type="entry name" value="AA_TRANSFER_CLASS_5"/>
    <property type="match status" value="1"/>
</dbReference>
<comment type="caution">
    <text evidence="13">The sequence shown here is derived from an EMBL/GenBank/DDBJ whole genome shotgun (WGS) entry which is preliminary data.</text>
</comment>
<evidence type="ECO:0000256" key="7">
    <source>
        <dbReference type="ARBA" id="ARBA00022898"/>
    </source>
</evidence>